<name>D7BBI9_ALLS1</name>
<comment type="function">
    <text evidence="3">Nucleoside triphosphate pyrophosphatase that hydrolyzes dTTP and UTP. May have a dual role in cell division arrest and in preventing the incorporation of modified nucleotides into cellular nucleic acids.</text>
</comment>
<dbReference type="NCBIfam" id="TIGR00172">
    <property type="entry name" value="maf"/>
    <property type="match status" value="1"/>
</dbReference>
<dbReference type="GO" id="GO:0036221">
    <property type="term" value="F:UTP diphosphatase activity"/>
    <property type="evidence" value="ECO:0007669"/>
    <property type="project" value="RHEA"/>
</dbReference>
<comment type="catalytic activity">
    <reaction evidence="3">
        <text>dTTP + H2O = dTMP + diphosphate + H(+)</text>
        <dbReference type="Rhea" id="RHEA:28534"/>
        <dbReference type="ChEBI" id="CHEBI:15377"/>
        <dbReference type="ChEBI" id="CHEBI:15378"/>
        <dbReference type="ChEBI" id="CHEBI:33019"/>
        <dbReference type="ChEBI" id="CHEBI:37568"/>
        <dbReference type="ChEBI" id="CHEBI:63528"/>
        <dbReference type="EC" id="3.6.1.9"/>
    </reaction>
</comment>
<keyword evidence="5" id="KW-1185">Reference proteome</keyword>
<keyword evidence="3" id="KW-0963">Cytoplasm</keyword>
<proteinExistence type="inferred from homology"/>
<dbReference type="AlphaFoldDB" id="D7BBI9"/>
<evidence type="ECO:0000256" key="2">
    <source>
        <dbReference type="ARBA" id="ARBA00022801"/>
    </source>
</evidence>
<dbReference type="GO" id="GO:0005737">
    <property type="term" value="C:cytoplasm"/>
    <property type="evidence" value="ECO:0007669"/>
    <property type="project" value="UniProtKB-SubCell"/>
</dbReference>
<dbReference type="HAMAP" id="MF_00528">
    <property type="entry name" value="Maf"/>
    <property type="match status" value="1"/>
</dbReference>
<feature type="site" description="Important for substrate specificity" evidence="3">
    <location>
        <position position="64"/>
    </location>
</feature>
<dbReference type="EMBL" id="CP002042">
    <property type="protein sequence ID" value="ADH64451.1"/>
    <property type="molecule type" value="Genomic_DNA"/>
</dbReference>
<dbReference type="STRING" id="526227.Mesil_2602"/>
<dbReference type="HOGENOM" id="CLU_040416_0_0_0"/>
<dbReference type="InterPro" id="IPR029001">
    <property type="entry name" value="ITPase-like_fam"/>
</dbReference>
<gene>
    <name evidence="4" type="ordered locus">Mesil_2602</name>
</gene>
<keyword evidence="2 3" id="KW-0378">Hydrolase</keyword>
<dbReference type="PANTHER" id="PTHR43213">
    <property type="entry name" value="BIFUNCTIONAL DTTP/UTP PYROPHOSPHATASE/METHYLTRANSFERASE PROTEIN-RELATED"/>
    <property type="match status" value="1"/>
</dbReference>
<accession>D7BBI9</accession>
<dbReference type="Pfam" id="PF02545">
    <property type="entry name" value="Maf"/>
    <property type="match status" value="1"/>
</dbReference>
<evidence type="ECO:0000313" key="5">
    <source>
        <dbReference type="Proteomes" id="UP000001916"/>
    </source>
</evidence>
<feature type="site" description="Important for substrate specificity" evidence="3">
    <location>
        <position position="147"/>
    </location>
</feature>
<evidence type="ECO:0000256" key="1">
    <source>
        <dbReference type="ARBA" id="ARBA00001968"/>
    </source>
</evidence>
<dbReference type="eggNOG" id="COG0424">
    <property type="taxonomic scope" value="Bacteria"/>
</dbReference>
<dbReference type="EC" id="3.6.1.9" evidence="3"/>
<comment type="caution">
    <text evidence="3">Lacks conserved residue(s) required for the propagation of feature annotation.</text>
</comment>
<sequence length="195" mass="21215">MLASASPRRAELLSRLGLPFVVRASGVDESGLEHLTPPEQALELARLKARSVGQPGEWVLAADTLVALQERVLAKPADQAEYRHFIRLLSGRGHTVFTGFALRDPKGREWIGVEATQVFFRELADWEIEWYVASGEGMDKAGGYGVQGKGMVLVERIVGDFYTVMGLPVARVWKALVQAGFPLALPAANEAGSDD</sequence>
<protein>
    <recommendedName>
        <fullName evidence="3">dTTP/UTP pyrophosphatase</fullName>
        <shortName evidence="3">dTTPase/UTPase</shortName>
        <ecNumber evidence="3">3.6.1.9</ecNumber>
    </recommendedName>
    <alternativeName>
        <fullName evidence="3">Nucleoside triphosphate pyrophosphatase</fullName>
    </alternativeName>
    <alternativeName>
        <fullName evidence="3">Nucleotide pyrophosphatase</fullName>
        <shortName evidence="3">Nucleotide PPase</shortName>
    </alternativeName>
</protein>
<keyword evidence="3" id="KW-0546">Nucleotide metabolism</keyword>
<dbReference type="GO" id="GO:0009117">
    <property type="term" value="P:nucleotide metabolic process"/>
    <property type="evidence" value="ECO:0007669"/>
    <property type="project" value="UniProtKB-KW"/>
</dbReference>
<comment type="similarity">
    <text evidence="3">Belongs to the Maf family. YhdE subfamily.</text>
</comment>
<dbReference type="Proteomes" id="UP000001916">
    <property type="component" value="Chromosome"/>
</dbReference>
<comment type="subcellular location">
    <subcellularLocation>
        <location evidence="3">Cytoplasm</location>
    </subcellularLocation>
</comment>
<dbReference type="CDD" id="cd00555">
    <property type="entry name" value="Maf"/>
    <property type="match status" value="1"/>
</dbReference>
<organism evidence="4 5">
    <name type="scientific">Allomeiothermus silvanus (strain ATCC 700542 / DSM 9946 / NBRC 106475 / NCIMB 13440 / VI-R2)</name>
    <name type="common">Thermus silvanus</name>
    <dbReference type="NCBI Taxonomy" id="526227"/>
    <lineage>
        <taxon>Bacteria</taxon>
        <taxon>Thermotogati</taxon>
        <taxon>Deinococcota</taxon>
        <taxon>Deinococci</taxon>
        <taxon>Thermales</taxon>
        <taxon>Thermaceae</taxon>
        <taxon>Allomeiothermus</taxon>
    </lineage>
</organism>
<comment type="catalytic activity">
    <reaction evidence="3">
        <text>UTP + H2O = UMP + diphosphate + H(+)</text>
        <dbReference type="Rhea" id="RHEA:29395"/>
        <dbReference type="ChEBI" id="CHEBI:15377"/>
        <dbReference type="ChEBI" id="CHEBI:15378"/>
        <dbReference type="ChEBI" id="CHEBI:33019"/>
        <dbReference type="ChEBI" id="CHEBI:46398"/>
        <dbReference type="ChEBI" id="CHEBI:57865"/>
        <dbReference type="EC" id="3.6.1.9"/>
    </reaction>
</comment>
<dbReference type="InterPro" id="IPR003697">
    <property type="entry name" value="Maf-like"/>
</dbReference>
<dbReference type="KEGG" id="msv:Mesil_2602"/>
<dbReference type="PANTHER" id="PTHR43213:SF5">
    <property type="entry name" value="BIFUNCTIONAL DTTP_UTP PYROPHOSPHATASE_METHYLTRANSFERASE PROTEIN-RELATED"/>
    <property type="match status" value="1"/>
</dbReference>
<dbReference type="SUPFAM" id="SSF52972">
    <property type="entry name" value="ITPase-like"/>
    <property type="match status" value="1"/>
</dbReference>
<dbReference type="GO" id="GO:0036218">
    <property type="term" value="F:dTTP diphosphatase activity"/>
    <property type="evidence" value="ECO:0007669"/>
    <property type="project" value="RHEA"/>
</dbReference>
<feature type="active site" description="Proton acceptor" evidence="3">
    <location>
        <position position="63"/>
    </location>
</feature>
<reference evidence="4 5" key="1">
    <citation type="journal article" date="2010" name="Stand. Genomic Sci.">
        <title>Complete genome sequence of Meiothermus silvanus type strain (VI-R2).</title>
        <authorList>
            <person name="Sikorski J."/>
            <person name="Tindall B.J."/>
            <person name="Lowry S."/>
            <person name="Lucas S."/>
            <person name="Nolan M."/>
            <person name="Copeland A."/>
            <person name="Glavina Del Rio T."/>
            <person name="Tice H."/>
            <person name="Cheng J.F."/>
            <person name="Han C."/>
            <person name="Pitluck S."/>
            <person name="Liolios K."/>
            <person name="Ivanova N."/>
            <person name="Mavromatis K."/>
            <person name="Mikhailova N."/>
            <person name="Pati A."/>
            <person name="Goodwin L."/>
            <person name="Chen A."/>
            <person name="Palaniappan K."/>
            <person name="Land M."/>
            <person name="Hauser L."/>
            <person name="Chang Y.J."/>
            <person name="Jeffries C.D."/>
            <person name="Rohde M."/>
            <person name="Goker M."/>
            <person name="Woyke T."/>
            <person name="Bristow J."/>
            <person name="Eisen J.A."/>
            <person name="Markowitz V."/>
            <person name="Hugenholtz P."/>
            <person name="Kyrpides N.C."/>
            <person name="Klenk H.P."/>
            <person name="Lapidus A."/>
        </authorList>
    </citation>
    <scope>NUCLEOTIDE SEQUENCE [LARGE SCALE GENOMIC DNA]</scope>
    <source>
        <strain evidence="5">ATCC 700542 / DSM 9946 / VI-R2</strain>
    </source>
</reference>
<dbReference type="PIRSF" id="PIRSF006305">
    <property type="entry name" value="Maf"/>
    <property type="match status" value="1"/>
</dbReference>
<evidence type="ECO:0000313" key="4">
    <source>
        <dbReference type="EMBL" id="ADH64451.1"/>
    </source>
</evidence>
<evidence type="ECO:0000256" key="3">
    <source>
        <dbReference type="HAMAP-Rule" id="MF_00528"/>
    </source>
</evidence>
<comment type="cofactor">
    <cofactor evidence="1 3">
        <name>a divalent metal cation</name>
        <dbReference type="ChEBI" id="CHEBI:60240"/>
    </cofactor>
</comment>
<feature type="site" description="Important for substrate specificity" evidence="3">
    <location>
        <position position="8"/>
    </location>
</feature>
<dbReference type="Gene3D" id="3.90.950.10">
    <property type="match status" value="1"/>
</dbReference>